<dbReference type="InterPro" id="IPR027417">
    <property type="entry name" value="P-loop_NTPase"/>
</dbReference>
<evidence type="ECO:0000259" key="4">
    <source>
        <dbReference type="PROSITE" id="PS50893"/>
    </source>
</evidence>
<dbReference type="KEGG" id="ahel:Q31a_04810"/>
<evidence type="ECO:0000313" key="5">
    <source>
        <dbReference type="EMBL" id="QDV22198.1"/>
    </source>
</evidence>
<evidence type="ECO:0000313" key="6">
    <source>
        <dbReference type="Proteomes" id="UP000318017"/>
    </source>
</evidence>
<keyword evidence="6" id="KW-1185">Reference proteome</keyword>
<reference evidence="5 6" key="1">
    <citation type="submission" date="2019-02" db="EMBL/GenBank/DDBJ databases">
        <title>Deep-cultivation of Planctomycetes and their phenomic and genomic characterization uncovers novel biology.</title>
        <authorList>
            <person name="Wiegand S."/>
            <person name="Jogler M."/>
            <person name="Boedeker C."/>
            <person name="Pinto D."/>
            <person name="Vollmers J."/>
            <person name="Rivas-Marin E."/>
            <person name="Kohn T."/>
            <person name="Peeters S.H."/>
            <person name="Heuer A."/>
            <person name="Rast P."/>
            <person name="Oberbeckmann S."/>
            <person name="Bunk B."/>
            <person name="Jeske O."/>
            <person name="Meyerdierks A."/>
            <person name="Storesund J.E."/>
            <person name="Kallscheuer N."/>
            <person name="Luecker S."/>
            <person name="Lage O.M."/>
            <person name="Pohl T."/>
            <person name="Merkel B.J."/>
            <person name="Hornburger P."/>
            <person name="Mueller R.-W."/>
            <person name="Bruemmer F."/>
            <person name="Labrenz M."/>
            <person name="Spormann A.M."/>
            <person name="Op den Camp H."/>
            <person name="Overmann J."/>
            <person name="Amann R."/>
            <person name="Jetten M.S.M."/>
            <person name="Mascher T."/>
            <person name="Medema M.H."/>
            <person name="Devos D.P."/>
            <person name="Kaster A.-K."/>
            <person name="Ovreas L."/>
            <person name="Rohde M."/>
            <person name="Galperin M.Y."/>
            <person name="Jogler C."/>
        </authorList>
    </citation>
    <scope>NUCLEOTIDE SEQUENCE [LARGE SCALE GENOMIC DNA]</scope>
    <source>
        <strain evidence="5 6">Q31a</strain>
    </source>
</reference>
<dbReference type="InterPro" id="IPR003439">
    <property type="entry name" value="ABC_transporter-like_ATP-bd"/>
</dbReference>
<evidence type="ECO:0000256" key="3">
    <source>
        <dbReference type="ARBA" id="ARBA00022840"/>
    </source>
</evidence>
<dbReference type="SUPFAM" id="SSF52540">
    <property type="entry name" value="P-loop containing nucleoside triphosphate hydrolases"/>
    <property type="match status" value="1"/>
</dbReference>
<feature type="domain" description="ABC transporter" evidence="4">
    <location>
        <begin position="4"/>
        <end position="232"/>
    </location>
</feature>
<keyword evidence="2" id="KW-0547">Nucleotide-binding</keyword>
<gene>
    <name evidence="5" type="primary">ecsA</name>
    <name evidence="5" type="ORF">Q31a_04810</name>
</gene>
<evidence type="ECO:0000256" key="1">
    <source>
        <dbReference type="ARBA" id="ARBA00022448"/>
    </source>
</evidence>
<dbReference type="SMART" id="SM00382">
    <property type="entry name" value="AAA"/>
    <property type="match status" value="1"/>
</dbReference>
<organism evidence="5 6">
    <name type="scientific">Aureliella helgolandensis</name>
    <dbReference type="NCBI Taxonomy" id="2527968"/>
    <lineage>
        <taxon>Bacteria</taxon>
        <taxon>Pseudomonadati</taxon>
        <taxon>Planctomycetota</taxon>
        <taxon>Planctomycetia</taxon>
        <taxon>Pirellulales</taxon>
        <taxon>Pirellulaceae</taxon>
        <taxon>Aureliella</taxon>
    </lineage>
</organism>
<sequence length="244" mass="26606">MNAIEVTDFRKEYGSTVAANGLSFSLPRGTVGALIGPNGAGKTTTIRALCGIIRPTSGALQVAGFDVDQEPLQVKQRVAYVPDDPPLFETLTVWEHMQFIASAYQVRDFVPQAEELLAQLHLEGKRDALASELSRGMRQKVAIACAYLHNPEVLFFDEPLTGLDPAAIRLLKQTMSHRASQGATVLVSSHLLALVEDICKHLIILSRGQCLFSGSIEQAREQYATTGSLEEMFFQITEGATSDE</sequence>
<dbReference type="RefSeq" id="WP_231691033.1">
    <property type="nucleotide sequence ID" value="NZ_CP036298.1"/>
</dbReference>
<dbReference type="Gene3D" id="3.40.50.300">
    <property type="entry name" value="P-loop containing nucleotide triphosphate hydrolases"/>
    <property type="match status" value="1"/>
</dbReference>
<dbReference type="Pfam" id="PF00005">
    <property type="entry name" value="ABC_tran"/>
    <property type="match status" value="1"/>
</dbReference>
<dbReference type="PANTHER" id="PTHR42939:SF1">
    <property type="entry name" value="ABC TRANSPORTER ATP-BINDING PROTEIN ALBC-RELATED"/>
    <property type="match status" value="1"/>
</dbReference>
<dbReference type="Proteomes" id="UP000318017">
    <property type="component" value="Chromosome"/>
</dbReference>
<keyword evidence="1" id="KW-0813">Transport</keyword>
<dbReference type="EMBL" id="CP036298">
    <property type="protein sequence ID" value="QDV22198.1"/>
    <property type="molecule type" value="Genomic_DNA"/>
</dbReference>
<dbReference type="CDD" id="cd03230">
    <property type="entry name" value="ABC_DR_subfamily_A"/>
    <property type="match status" value="1"/>
</dbReference>
<dbReference type="GO" id="GO:0005524">
    <property type="term" value="F:ATP binding"/>
    <property type="evidence" value="ECO:0007669"/>
    <property type="project" value="UniProtKB-KW"/>
</dbReference>
<name>A0A518G0R8_9BACT</name>
<dbReference type="GO" id="GO:0016887">
    <property type="term" value="F:ATP hydrolysis activity"/>
    <property type="evidence" value="ECO:0007669"/>
    <property type="project" value="InterPro"/>
</dbReference>
<evidence type="ECO:0000256" key="2">
    <source>
        <dbReference type="ARBA" id="ARBA00022741"/>
    </source>
</evidence>
<dbReference type="InterPro" id="IPR051782">
    <property type="entry name" value="ABC_Transporter_VariousFunc"/>
</dbReference>
<proteinExistence type="predicted"/>
<dbReference type="PANTHER" id="PTHR42939">
    <property type="entry name" value="ABC TRANSPORTER ATP-BINDING PROTEIN ALBC-RELATED"/>
    <property type="match status" value="1"/>
</dbReference>
<dbReference type="InterPro" id="IPR003593">
    <property type="entry name" value="AAA+_ATPase"/>
</dbReference>
<dbReference type="AlphaFoldDB" id="A0A518G0R8"/>
<keyword evidence="3 5" id="KW-0067">ATP-binding</keyword>
<accession>A0A518G0R8</accession>
<dbReference type="PROSITE" id="PS50893">
    <property type="entry name" value="ABC_TRANSPORTER_2"/>
    <property type="match status" value="1"/>
</dbReference>
<protein>
    <submittedName>
        <fullName evidence="5">ABC-type transporter ATP-binding protein EcsA</fullName>
    </submittedName>
</protein>